<dbReference type="PANTHER" id="PTHR42058">
    <property type="entry name" value="G_PROTEIN_RECEP_F2_4 DOMAIN-CONTAINING PROTEIN"/>
    <property type="match status" value="1"/>
</dbReference>
<evidence type="ECO:0000313" key="8">
    <source>
        <dbReference type="EMBL" id="KAE8356209.1"/>
    </source>
</evidence>
<dbReference type="Gene3D" id="1.20.1070.10">
    <property type="entry name" value="Rhodopsin 7-helix transmembrane proteins"/>
    <property type="match status" value="1"/>
</dbReference>
<dbReference type="EMBL" id="ML739041">
    <property type="protein sequence ID" value="KAE8356209.1"/>
    <property type="molecule type" value="Genomic_DNA"/>
</dbReference>
<dbReference type="InterPro" id="IPR000832">
    <property type="entry name" value="GPCR_2_secretin-like"/>
</dbReference>
<evidence type="ECO:0000256" key="6">
    <source>
        <dbReference type="SAM" id="Phobius"/>
    </source>
</evidence>
<feature type="compositionally biased region" description="Polar residues" evidence="5">
    <location>
        <begin position="460"/>
        <end position="472"/>
    </location>
</feature>
<dbReference type="OrthoDB" id="26203at2759"/>
<gene>
    <name evidence="8" type="ORF">BDV28DRAFT_127576</name>
</gene>
<feature type="region of interest" description="Disordered" evidence="5">
    <location>
        <begin position="457"/>
        <end position="493"/>
    </location>
</feature>
<keyword evidence="3 6" id="KW-1133">Transmembrane helix</keyword>
<feature type="transmembrane region" description="Helical" evidence="6">
    <location>
        <begin position="138"/>
        <end position="158"/>
    </location>
</feature>
<dbReference type="InterPro" id="IPR053247">
    <property type="entry name" value="GPCR_GPR1/git3-like"/>
</dbReference>
<feature type="domain" description="G-protein coupled receptors family 2 profile 2" evidence="7">
    <location>
        <begin position="59"/>
        <end position="381"/>
    </location>
</feature>
<dbReference type="Pfam" id="PF00002">
    <property type="entry name" value="7tm_2"/>
    <property type="match status" value="1"/>
</dbReference>
<dbReference type="GO" id="GO:0007166">
    <property type="term" value="P:cell surface receptor signaling pathway"/>
    <property type="evidence" value="ECO:0007669"/>
    <property type="project" value="InterPro"/>
</dbReference>
<keyword evidence="2 6" id="KW-0812">Transmembrane</keyword>
<dbReference type="Proteomes" id="UP000327118">
    <property type="component" value="Unassembled WGS sequence"/>
</dbReference>
<evidence type="ECO:0000256" key="4">
    <source>
        <dbReference type="ARBA" id="ARBA00023136"/>
    </source>
</evidence>
<organism evidence="8 9">
    <name type="scientific">Aspergillus coremiiformis</name>
    <dbReference type="NCBI Taxonomy" id="138285"/>
    <lineage>
        <taxon>Eukaryota</taxon>
        <taxon>Fungi</taxon>
        <taxon>Dikarya</taxon>
        <taxon>Ascomycota</taxon>
        <taxon>Pezizomycotina</taxon>
        <taxon>Eurotiomycetes</taxon>
        <taxon>Eurotiomycetidae</taxon>
        <taxon>Eurotiales</taxon>
        <taxon>Aspergillaceae</taxon>
        <taxon>Aspergillus</taxon>
        <taxon>Aspergillus subgen. Circumdati</taxon>
    </lineage>
</organism>
<comment type="subcellular location">
    <subcellularLocation>
        <location evidence="1">Membrane</location>
        <topology evidence="1">Multi-pass membrane protein</topology>
    </subcellularLocation>
</comment>
<feature type="transmembrane region" description="Helical" evidence="6">
    <location>
        <begin position="179"/>
        <end position="201"/>
    </location>
</feature>
<name>A0A5N6ZHG3_9EURO</name>
<dbReference type="PROSITE" id="PS50261">
    <property type="entry name" value="G_PROTEIN_RECEP_F2_4"/>
    <property type="match status" value="1"/>
</dbReference>
<evidence type="ECO:0000313" key="9">
    <source>
        <dbReference type="Proteomes" id="UP000327118"/>
    </source>
</evidence>
<evidence type="ECO:0000256" key="3">
    <source>
        <dbReference type="ARBA" id="ARBA00022989"/>
    </source>
</evidence>
<feature type="transmembrane region" description="Helical" evidence="6">
    <location>
        <begin position="68"/>
        <end position="87"/>
    </location>
</feature>
<dbReference type="PANTHER" id="PTHR42058:SF1">
    <property type="entry name" value="G-PROTEIN COUPLED RECEPTORS FAMILY 2 PROFILE 2 DOMAIN-CONTAINING PROTEIN"/>
    <property type="match status" value="1"/>
</dbReference>
<protein>
    <recommendedName>
        <fullName evidence="7">G-protein coupled receptors family 2 profile 2 domain-containing protein</fullName>
    </recommendedName>
</protein>
<feature type="transmembrane region" description="Helical" evidence="6">
    <location>
        <begin position="359"/>
        <end position="378"/>
    </location>
</feature>
<evidence type="ECO:0000256" key="1">
    <source>
        <dbReference type="ARBA" id="ARBA00004141"/>
    </source>
</evidence>
<reference evidence="9" key="1">
    <citation type="submission" date="2019-04" db="EMBL/GenBank/DDBJ databases">
        <title>Friends and foes A comparative genomics studyof 23 Aspergillus species from section Flavi.</title>
        <authorList>
            <consortium name="DOE Joint Genome Institute"/>
            <person name="Kjaerbolling I."/>
            <person name="Vesth T."/>
            <person name="Frisvad J.C."/>
            <person name="Nybo J.L."/>
            <person name="Theobald S."/>
            <person name="Kildgaard S."/>
            <person name="Isbrandt T."/>
            <person name="Kuo A."/>
            <person name="Sato A."/>
            <person name="Lyhne E.K."/>
            <person name="Kogle M.E."/>
            <person name="Wiebenga A."/>
            <person name="Kun R.S."/>
            <person name="Lubbers R.J."/>
            <person name="Makela M.R."/>
            <person name="Barry K."/>
            <person name="Chovatia M."/>
            <person name="Clum A."/>
            <person name="Daum C."/>
            <person name="Haridas S."/>
            <person name="He G."/>
            <person name="LaButti K."/>
            <person name="Lipzen A."/>
            <person name="Mondo S."/>
            <person name="Riley R."/>
            <person name="Salamov A."/>
            <person name="Simmons B.A."/>
            <person name="Magnuson J.K."/>
            <person name="Henrissat B."/>
            <person name="Mortensen U.H."/>
            <person name="Larsen T.O."/>
            <person name="Devries R.P."/>
            <person name="Grigoriev I.V."/>
            <person name="Machida M."/>
            <person name="Baker S.E."/>
            <person name="Andersen M.R."/>
        </authorList>
    </citation>
    <scope>NUCLEOTIDE SEQUENCE [LARGE SCALE GENOMIC DNA]</scope>
    <source>
        <strain evidence="9">CBS 553.77</strain>
    </source>
</reference>
<evidence type="ECO:0000256" key="5">
    <source>
        <dbReference type="SAM" id="MobiDB-lite"/>
    </source>
</evidence>
<dbReference type="GO" id="GO:0004930">
    <property type="term" value="F:G protein-coupled receptor activity"/>
    <property type="evidence" value="ECO:0007669"/>
    <property type="project" value="InterPro"/>
</dbReference>
<dbReference type="GO" id="GO:0016020">
    <property type="term" value="C:membrane"/>
    <property type="evidence" value="ECO:0007669"/>
    <property type="project" value="UniProtKB-SubCell"/>
</dbReference>
<feature type="transmembrane region" description="Helical" evidence="6">
    <location>
        <begin position="221"/>
        <end position="248"/>
    </location>
</feature>
<feature type="transmembrane region" description="Helical" evidence="6">
    <location>
        <begin position="99"/>
        <end position="118"/>
    </location>
</feature>
<accession>A0A5N6ZHG3</accession>
<keyword evidence="4 6" id="KW-0472">Membrane</keyword>
<dbReference type="InterPro" id="IPR017981">
    <property type="entry name" value="GPCR_2-like_7TM"/>
</dbReference>
<sequence>MTNQTLHGLCPVPFLQESFFPATGGYIKGRYCAMVPTPDGSVSCCIPCPLAHWIYGEDITPRANTASWISLAILPLCIFLLVSYAVLPAKWTHRHYLSICFTMGIFFMEIAFIIPLAAKPDQCHNPITPNDMYSDLSCAWSGTLLLFGGWAVVTWSFIRTLAFHLQVCWEVILGHKFMWGAFICGWGIPAIGITVMLLLTGVSFRFGNMCHISIQYGTKDYWAPVMSFAAASLLLQLGTLVYCIHVYVRSILDTNQSSSNNSPLPSYSSSIRTVTARHAYRRIRRILQLQWRGVALVLIIVTNVIFFAVVFINVDSKTKITPENLQRAVPWLLCLAKTRGDQKACQDLAHVIGPGEPTILALLVLLSLVGLWNFILFARPSMFLGWAEYFQTKFGQHQEFVSADARVRTPDTRTYEMLSGSGLVPCKSPELIERPSSVALTKSPAGSHYGHDARYVRPSMSFSTPRPPSASQGRDWDPQATFAAANHPHSVAK</sequence>
<evidence type="ECO:0000259" key="7">
    <source>
        <dbReference type="PROSITE" id="PS50261"/>
    </source>
</evidence>
<evidence type="ECO:0000256" key="2">
    <source>
        <dbReference type="ARBA" id="ARBA00022692"/>
    </source>
</evidence>
<proteinExistence type="predicted"/>
<feature type="transmembrane region" description="Helical" evidence="6">
    <location>
        <begin position="291"/>
        <end position="312"/>
    </location>
</feature>
<keyword evidence="9" id="KW-1185">Reference proteome</keyword>
<dbReference type="AlphaFoldDB" id="A0A5N6ZHG3"/>